<dbReference type="Pfam" id="PF05036">
    <property type="entry name" value="SPOR"/>
    <property type="match status" value="1"/>
</dbReference>
<name>A0A6S6TEQ2_9GAMM</name>
<evidence type="ECO:0000256" key="2">
    <source>
        <dbReference type="SAM" id="Phobius"/>
    </source>
</evidence>
<keyword evidence="2" id="KW-0472">Membrane</keyword>
<feature type="compositionally biased region" description="Low complexity" evidence="1">
    <location>
        <begin position="187"/>
        <end position="204"/>
    </location>
</feature>
<gene>
    <name evidence="4" type="ORF">HELGO_WM4387</name>
</gene>
<evidence type="ECO:0000259" key="3">
    <source>
        <dbReference type="PROSITE" id="PS51724"/>
    </source>
</evidence>
<dbReference type="GO" id="GO:0032153">
    <property type="term" value="C:cell division site"/>
    <property type="evidence" value="ECO:0007669"/>
    <property type="project" value="TreeGrafter"/>
</dbReference>
<dbReference type="Gene3D" id="3.30.70.1070">
    <property type="entry name" value="Sporulation related repeat"/>
    <property type="match status" value="1"/>
</dbReference>
<reference evidence="4" key="1">
    <citation type="submission" date="2020-01" db="EMBL/GenBank/DDBJ databases">
        <authorList>
            <person name="Meier V. D."/>
            <person name="Meier V D."/>
        </authorList>
    </citation>
    <scope>NUCLEOTIDE SEQUENCE</scope>
    <source>
        <strain evidence="4">HLG_WM_MAG_07</strain>
    </source>
</reference>
<proteinExistence type="predicted"/>
<dbReference type="InterPro" id="IPR036680">
    <property type="entry name" value="SPOR-like_sf"/>
</dbReference>
<feature type="compositionally biased region" description="Polar residues" evidence="1">
    <location>
        <begin position="205"/>
        <end position="228"/>
    </location>
</feature>
<feature type="transmembrane region" description="Helical" evidence="2">
    <location>
        <begin position="6"/>
        <end position="27"/>
    </location>
</feature>
<evidence type="ECO:0000256" key="1">
    <source>
        <dbReference type="SAM" id="MobiDB-lite"/>
    </source>
</evidence>
<dbReference type="PANTHER" id="PTHR38687">
    <property type="entry name" value="CELL DIVISION PROTEIN DEDD-RELATED"/>
    <property type="match status" value="1"/>
</dbReference>
<dbReference type="InterPro" id="IPR007730">
    <property type="entry name" value="SPOR-like_dom"/>
</dbReference>
<feature type="compositionally biased region" description="Polar residues" evidence="1">
    <location>
        <begin position="115"/>
        <end position="124"/>
    </location>
</feature>
<organism evidence="4">
    <name type="scientific">uncultured Thiotrichaceae bacterium</name>
    <dbReference type="NCBI Taxonomy" id="298394"/>
    <lineage>
        <taxon>Bacteria</taxon>
        <taxon>Pseudomonadati</taxon>
        <taxon>Pseudomonadota</taxon>
        <taxon>Gammaproteobacteria</taxon>
        <taxon>Thiotrichales</taxon>
        <taxon>Thiotrichaceae</taxon>
        <taxon>environmental samples</taxon>
    </lineage>
</organism>
<dbReference type="SUPFAM" id="SSF110997">
    <property type="entry name" value="Sporulation related repeat"/>
    <property type="match status" value="1"/>
</dbReference>
<feature type="region of interest" description="Disordered" evidence="1">
    <location>
        <begin position="115"/>
        <end position="228"/>
    </location>
</feature>
<evidence type="ECO:0000313" key="4">
    <source>
        <dbReference type="EMBL" id="CAA6814957.1"/>
    </source>
</evidence>
<dbReference type="GO" id="GO:0030428">
    <property type="term" value="C:cell septum"/>
    <property type="evidence" value="ECO:0007669"/>
    <property type="project" value="TreeGrafter"/>
</dbReference>
<accession>A0A6S6TEQ2</accession>
<feature type="region of interest" description="Disordered" evidence="1">
    <location>
        <begin position="48"/>
        <end position="69"/>
    </location>
</feature>
<dbReference type="EMBL" id="CACVAY010000071">
    <property type="protein sequence ID" value="CAA6814957.1"/>
    <property type="molecule type" value="Genomic_DNA"/>
</dbReference>
<protein>
    <recommendedName>
        <fullName evidence="3">SPOR domain-containing protein</fullName>
    </recommendedName>
</protein>
<sequence>MEKTVIRRGIGAIVLALVAALLLGYLLKDKGPQRKEVVDMKLSPEPIRIFPGGSSEEATAEGNSTGEESTGNVATAAAATAAVATAAAVAGSATKDTAGNAMANVKDRVVDPVTGNPSVANGNVTKDGAGQAVYGSNSAGPKDTPAGFAVRAPKQGEVRPIVDDASTVARKATPKSNARLVGEKKLPPVTSSKKSTSEPSTSKKVASTRNSTSTQSRASTPTVASTNATGRNKYVVQLLATSNSTKAKNLRNTMKSEGYPAFISTVQSSGKTLYRVRVGGYAGRSVAMKKQSSMKRRYLKNKYVQSSIVVRN</sequence>
<dbReference type="InterPro" id="IPR052521">
    <property type="entry name" value="Cell_div_SPOR-domain"/>
</dbReference>
<dbReference type="AlphaFoldDB" id="A0A6S6TEQ2"/>
<keyword evidence="2" id="KW-0812">Transmembrane</keyword>
<keyword evidence="2" id="KW-1133">Transmembrane helix</keyword>
<dbReference type="GO" id="GO:0032506">
    <property type="term" value="P:cytokinetic process"/>
    <property type="evidence" value="ECO:0007669"/>
    <property type="project" value="TreeGrafter"/>
</dbReference>
<dbReference type="GO" id="GO:0042834">
    <property type="term" value="F:peptidoglycan binding"/>
    <property type="evidence" value="ECO:0007669"/>
    <property type="project" value="InterPro"/>
</dbReference>
<feature type="domain" description="SPOR" evidence="3">
    <location>
        <begin position="228"/>
        <end position="311"/>
    </location>
</feature>
<dbReference type="PROSITE" id="PS51724">
    <property type="entry name" value="SPOR"/>
    <property type="match status" value="1"/>
</dbReference>
<dbReference type="PANTHER" id="PTHR38687:SF1">
    <property type="entry name" value="CELL DIVISION PROTEIN DEDD"/>
    <property type="match status" value="1"/>
</dbReference>